<organism evidence="2 3">
    <name type="scientific">Spirosoma flavum</name>
    <dbReference type="NCBI Taxonomy" id="2048557"/>
    <lineage>
        <taxon>Bacteria</taxon>
        <taxon>Pseudomonadati</taxon>
        <taxon>Bacteroidota</taxon>
        <taxon>Cytophagia</taxon>
        <taxon>Cytophagales</taxon>
        <taxon>Cytophagaceae</taxon>
        <taxon>Spirosoma</taxon>
    </lineage>
</organism>
<dbReference type="EMBL" id="JBHUOM010000012">
    <property type="protein sequence ID" value="MFD2935297.1"/>
    <property type="molecule type" value="Genomic_DNA"/>
</dbReference>
<dbReference type="PANTHER" id="PTHR30203">
    <property type="entry name" value="OUTER MEMBRANE CATION EFFLUX PROTEIN"/>
    <property type="match status" value="1"/>
</dbReference>
<comment type="similarity">
    <text evidence="1">Belongs to the outer membrane factor (OMF) (TC 1.B.17) family.</text>
</comment>
<evidence type="ECO:0000313" key="3">
    <source>
        <dbReference type="Proteomes" id="UP001597512"/>
    </source>
</evidence>
<keyword evidence="3" id="KW-1185">Reference proteome</keyword>
<name>A0ABW6AJD0_9BACT</name>
<dbReference type="PANTHER" id="PTHR30203:SF33">
    <property type="entry name" value="BLR4455 PROTEIN"/>
    <property type="match status" value="1"/>
</dbReference>
<gene>
    <name evidence="2" type="ORF">ACFS25_16025</name>
</gene>
<evidence type="ECO:0000256" key="1">
    <source>
        <dbReference type="ARBA" id="ARBA00007613"/>
    </source>
</evidence>
<accession>A0ABW6AJD0</accession>
<sequence>MVKLKFVPKSAKKKSLVKCSKSKAAKAAKAVRTNLVASVATSYFNVLLLDAQLDVAKRNVALGDSIVRLIRFQKQSGDVTELAVQQAEAQRQTADLLRSQLEQALVIEQNGIRQQLGDWAGAIARSSRLITYPLADTLLTGIPAQLLANRPNGRNYDSNQSKYYPALVWC</sequence>
<proteinExistence type="inferred from homology"/>
<reference evidence="3" key="1">
    <citation type="journal article" date="2019" name="Int. J. Syst. Evol. Microbiol.">
        <title>The Global Catalogue of Microorganisms (GCM) 10K type strain sequencing project: providing services to taxonomists for standard genome sequencing and annotation.</title>
        <authorList>
            <consortium name="The Broad Institute Genomics Platform"/>
            <consortium name="The Broad Institute Genome Sequencing Center for Infectious Disease"/>
            <person name="Wu L."/>
            <person name="Ma J."/>
        </authorList>
    </citation>
    <scope>NUCLEOTIDE SEQUENCE [LARGE SCALE GENOMIC DNA]</scope>
    <source>
        <strain evidence="3">KCTC 52490</strain>
    </source>
</reference>
<dbReference type="InterPro" id="IPR010131">
    <property type="entry name" value="MdtP/NodT-like"/>
</dbReference>
<dbReference type="InterPro" id="IPR003423">
    <property type="entry name" value="OMP_efflux"/>
</dbReference>
<protein>
    <submittedName>
        <fullName evidence="2">TolC family protein</fullName>
    </submittedName>
</protein>
<dbReference type="Pfam" id="PF02321">
    <property type="entry name" value="OEP"/>
    <property type="match status" value="1"/>
</dbReference>
<dbReference type="Proteomes" id="UP001597512">
    <property type="component" value="Unassembled WGS sequence"/>
</dbReference>
<dbReference type="Gene3D" id="1.20.1600.10">
    <property type="entry name" value="Outer membrane efflux proteins (OEP)"/>
    <property type="match status" value="1"/>
</dbReference>
<comment type="caution">
    <text evidence="2">The sequence shown here is derived from an EMBL/GenBank/DDBJ whole genome shotgun (WGS) entry which is preliminary data.</text>
</comment>
<dbReference type="RefSeq" id="WP_381502939.1">
    <property type="nucleotide sequence ID" value="NZ_JBHUOM010000012.1"/>
</dbReference>
<evidence type="ECO:0000313" key="2">
    <source>
        <dbReference type="EMBL" id="MFD2935297.1"/>
    </source>
</evidence>
<dbReference type="SUPFAM" id="SSF56954">
    <property type="entry name" value="Outer membrane efflux proteins (OEP)"/>
    <property type="match status" value="1"/>
</dbReference>